<evidence type="ECO:0000256" key="1">
    <source>
        <dbReference type="ARBA" id="ARBA00001974"/>
    </source>
</evidence>
<dbReference type="InterPro" id="IPR027477">
    <property type="entry name" value="Succ_DH/fumarate_Rdtase_cat_sf"/>
</dbReference>
<feature type="domain" description="Fumarate reductase/succinate dehydrogenase flavoprotein-like C-terminal" evidence="11">
    <location>
        <begin position="418"/>
        <end position="512"/>
    </location>
</feature>
<evidence type="ECO:0000313" key="15">
    <source>
        <dbReference type="Proteomes" id="UP000317265"/>
    </source>
</evidence>
<protein>
    <recommendedName>
        <fullName evidence="4">L-aspartate oxidase</fullName>
        <ecNumber evidence="4">1.4.3.16</ecNumber>
    </recommendedName>
    <alternativeName>
        <fullName evidence="9">Quinolinate synthase B</fullName>
    </alternativeName>
</protein>
<dbReference type="Pfam" id="PF00890">
    <property type="entry name" value="FAD_binding_2"/>
    <property type="match status" value="1"/>
</dbReference>
<evidence type="ECO:0000259" key="11">
    <source>
        <dbReference type="Pfam" id="PF02910"/>
    </source>
</evidence>
<keyword evidence="7" id="KW-0274">FAD</keyword>
<accession>A0A520KEQ2</accession>
<reference evidence="13 15" key="1">
    <citation type="journal article" date="2019" name="Nat. Microbiol.">
        <title>Expanding anaerobic alkane metabolism in the domain of Archaea.</title>
        <authorList>
            <person name="Wang Y."/>
            <person name="Wegener G."/>
            <person name="Hou J."/>
            <person name="Wang F."/>
            <person name="Xiao X."/>
        </authorList>
    </citation>
    <scope>NUCLEOTIDE SEQUENCE [LARGE SCALE GENOMIC DNA]</scope>
    <source>
        <strain evidence="13">WYZ-LMO11</strain>
    </source>
</reference>
<dbReference type="SUPFAM" id="SSF46977">
    <property type="entry name" value="Succinate dehydrogenase/fumarate reductase flavoprotein C-terminal domain"/>
    <property type="match status" value="1"/>
</dbReference>
<comment type="caution">
    <text evidence="12">The sequence shown here is derived from an EMBL/GenBank/DDBJ whole genome shotgun (WGS) entry which is preliminary data.</text>
</comment>
<feature type="domain" description="FAD-dependent oxidoreductase 2 FAD-binding" evidence="10">
    <location>
        <begin position="6"/>
        <end position="362"/>
    </location>
</feature>
<dbReference type="GO" id="GO:0034628">
    <property type="term" value="P:'de novo' NAD+ biosynthetic process from L-aspartate"/>
    <property type="evidence" value="ECO:0007669"/>
    <property type="project" value="TreeGrafter"/>
</dbReference>
<dbReference type="PANTHER" id="PTHR42716">
    <property type="entry name" value="L-ASPARTATE OXIDASE"/>
    <property type="match status" value="1"/>
</dbReference>
<dbReference type="SUPFAM" id="SSF51905">
    <property type="entry name" value="FAD/NAD(P)-binding domain"/>
    <property type="match status" value="1"/>
</dbReference>
<sequence>MLYKTDVLVIGGGLAGLTAAIASASNFSNTMIVTKTLVGGANTTSVAAGIFSCDFDDLNSFYIDTIKAGQKINNKKLVKTMVNDIPKYVKKLKEIEIESGPMFMPGHSKPRCYRMKGKCIELQKKLRKSCEELGVKFIERALITSLIKDEDKVIGAIGVKTDSMEVFGILAKSIILATGGPGELYPYTLMPVGSSGYGTSLGFRIGAEVIDMEFVQFYPTMILQEGLPRLFIDYVTLLKFGANIVNEEGNSIFKKNKIDEPYKLTRDALSILMAKEMKNGKLYLDCTSIKSDDPQLLSVINDLESKGVPIRTKKIGVSPYAHFFMGGLKANPNGETNINGLFVAGEAMGGVHGANRIGGNALTACIVFGFRAGTSASLFSSTTDYADEKILKEKTSELIEKINTKGEKDPSEIKSIIREKMWNNVGIIRNKKGLEEALATFNSLRGYNISSNSIDGLLVPMMLDCAELITFSALLREESRGAHYREDFPEMKEEWEKSILLKIHEGECKVSYLIN</sequence>
<evidence type="ECO:0000256" key="5">
    <source>
        <dbReference type="ARBA" id="ARBA00022630"/>
    </source>
</evidence>
<proteinExistence type="inferred from homology"/>
<comment type="cofactor">
    <cofactor evidence="1">
        <name>FAD</name>
        <dbReference type="ChEBI" id="CHEBI:57692"/>
    </cofactor>
</comment>
<dbReference type="InterPro" id="IPR036188">
    <property type="entry name" value="FAD/NAD-bd_sf"/>
</dbReference>
<dbReference type="SUPFAM" id="SSF56425">
    <property type="entry name" value="Succinate dehydrogenase/fumarate reductase flavoprotein, catalytic domain"/>
    <property type="match status" value="1"/>
</dbReference>
<dbReference type="InterPro" id="IPR005288">
    <property type="entry name" value="NadB"/>
</dbReference>
<evidence type="ECO:0000256" key="8">
    <source>
        <dbReference type="ARBA" id="ARBA00023002"/>
    </source>
</evidence>
<dbReference type="Proteomes" id="UP000317265">
    <property type="component" value="Unassembled WGS sequence"/>
</dbReference>
<evidence type="ECO:0000256" key="2">
    <source>
        <dbReference type="ARBA" id="ARBA00004950"/>
    </source>
</evidence>
<dbReference type="PRINTS" id="PR00368">
    <property type="entry name" value="FADPNR"/>
</dbReference>
<evidence type="ECO:0000313" key="12">
    <source>
        <dbReference type="EMBL" id="RZN55681.1"/>
    </source>
</evidence>
<evidence type="ECO:0000256" key="4">
    <source>
        <dbReference type="ARBA" id="ARBA00012173"/>
    </source>
</evidence>
<evidence type="ECO:0000256" key="3">
    <source>
        <dbReference type="ARBA" id="ARBA00008562"/>
    </source>
</evidence>
<dbReference type="InterPro" id="IPR003953">
    <property type="entry name" value="FAD-dep_OxRdtase_2_FAD-bd"/>
</dbReference>
<dbReference type="InterPro" id="IPR015939">
    <property type="entry name" value="Fum_Rdtase/Succ_DH_flav-like_C"/>
</dbReference>
<dbReference type="InterPro" id="IPR037099">
    <property type="entry name" value="Fum_R/Succ_DH_flav-like_C_sf"/>
</dbReference>
<evidence type="ECO:0000256" key="7">
    <source>
        <dbReference type="ARBA" id="ARBA00022827"/>
    </source>
</evidence>
<dbReference type="EC" id="1.4.3.16" evidence="4"/>
<name>A0A520KEQ2_9CREN</name>
<dbReference type="UniPathway" id="UPA00253">
    <property type="reaction ID" value="UER00326"/>
</dbReference>
<dbReference type="PANTHER" id="PTHR42716:SF2">
    <property type="entry name" value="L-ASPARTATE OXIDASE, CHLOROPLASTIC"/>
    <property type="match status" value="1"/>
</dbReference>
<dbReference type="Gene3D" id="3.50.50.60">
    <property type="entry name" value="FAD/NAD(P)-binding domain"/>
    <property type="match status" value="1"/>
</dbReference>
<gene>
    <name evidence="13" type="ORF">DSO09_06110</name>
    <name evidence="12" type="ORF">EF809_04825</name>
</gene>
<organism evidence="12 14">
    <name type="scientific">Thermoproteota archaeon</name>
    <dbReference type="NCBI Taxonomy" id="2056631"/>
    <lineage>
        <taxon>Archaea</taxon>
        <taxon>Thermoproteota</taxon>
    </lineage>
</organism>
<keyword evidence="5" id="KW-0285">Flavoprotein</keyword>
<dbReference type="Pfam" id="PF02910">
    <property type="entry name" value="Succ_DH_flav_C"/>
    <property type="match status" value="1"/>
</dbReference>
<dbReference type="EMBL" id="QNVI01000063">
    <property type="protein sequence ID" value="TDA37832.1"/>
    <property type="molecule type" value="Genomic_DNA"/>
</dbReference>
<dbReference type="AlphaFoldDB" id="A0A520KEQ2"/>
<evidence type="ECO:0000256" key="9">
    <source>
        <dbReference type="ARBA" id="ARBA00030386"/>
    </source>
</evidence>
<comment type="pathway">
    <text evidence="2">Cofactor biosynthesis; NAD(+) biosynthesis; iminoaspartate from L-aspartate (oxidase route): step 1/1.</text>
</comment>
<dbReference type="Gene3D" id="3.90.700.10">
    <property type="entry name" value="Succinate dehydrogenase/fumarate reductase flavoprotein, catalytic domain"/>
    <property type="match status" value="1"/>
</dbReference>
<comment type="similarity">
    <text evidence="3">Belongs to the FAD-dependent oxidoreductase 2 family. NadB subfamily.</text>
</comment>
<dbReference type="Gene3D" id="1.20.58.100">
    <property type="entry name" value="Fumarate reductase/succinate dehydrogenase flavoprotein-like, C-terminal domain"/>
    <property type="match status" value="1"/>
</dbReference>
<evidence type="ECO:0000259" key="10">
    <source>
        <dbReference type="Pfam" id="PF00890"/>
    </source>
</evidence>
<evidence type="ECO:0000313" key="14">
    <source>
        <dbReference type="Proteomes" id="UP000316080"/>
    </source>
</evidence>
<dbReference type="EMBL" id="RXIH01000038">
    <property type="protein sequence ID" value="RZN55681.1"/>
    <property type="molecule type" value="Genomic_DNA"/>
</dbReference>
<dbReference type="GO" id="GO:0008734">
    <property type="term" value="F:L-aspartate oxidase activity"/>
    <property type="evidence" value="ECO:0007669"/>
    <property type="project" value="UniProtKB-EC"/>
</dbReference>
<dbReference type="Proteomes" id="UP000316080">
    <property type="component" value="Unassembled WGS sequence"/>
</dbReference>
<evidence type="ECO:0000313" key="13">
    <source>
        <dbReference type="EMBL" id="TDA37832.1"/>
    </source>
</evidence>
<keyword evidence="8" id="KW-0560">Oxidoreductase</keyword>
<reference evidence="12 14" key="2">
    <citation type="journal article" date="2019" name="Nat. Microbiol.">
        <title>Wide diversity of methane and short-chain alkane metabolisms in uncultured archaea.</title>
        <authorList>
            <person name="Borrel G."/>
            <person name="Adam P.S."/>
            <person name="McKay L.J."/>
            <person name="Chen L.X."/>
            <person name="Sierra-Garcia I.N."/>
            <person name="Sieber C.M."/>
            <person name="Letourneur Q."/>
            <person name="Ghozlane A."/>
            <person name="Andersen G.L."/>
            <person name="Li W.J."/>
            <person name="Hallam S.J."/>
            <person name="Muyzer G."/>
            <person name="de Oliveira V.M."/>
            <person name="Inskeep W.P."/>
            <person name="Banfield J.F."/>
            <person name="Gribaldo S."/>
        </authorList>
    </citation>
    <scope>NUCLEOTIDE SEQUENCE [LARGE SCALE GENOMIC DNA]</scope>
    <source>
        <strain evidence="12">Verst-YHS</strain>
    </source>
</reference>
<keyword evidence="6" id="KW-0662">Pyridine nucleotide biosynthesis</keyword>
<evidence type="ECO:0000256" key="6">
    <source>
        <dbReference type="ARBA" id="ARBA00022642"/>
    </source>
</evidence>